<protein>
    <submittedName>
        <fullName evidence="1">Lanthionine synthetase LanC family protein</fullName>
    </submittedName>
</protein>
<dbReference type="Pfam" id="PF05147">
    <property type="entry name" value="LANC_like"/>
    <property type="match status" value="1"/>
</dbReference>
<dbReference type="InterPro" id="IPR007822">
    <property type="entry name" value="LANC-like"/>
</dbReference>
<proteinExistence type="predicted"/>
<reference evidence="1 2" key="1">
    <citation type="submission" date="2024-09" db="EMBL/GenBank/DDBJ databases">
        <authorList>
            <person name="Sun Q."/>
            <person name="Mori K."/>
        </authorList>
    </citation>
    <scope>NUCLEOTIDE SEQUENCE [LARGE SCALE GENOMIC DNA]</scope>
    <source>
        <strain evidence="1 2">CECT 7955</strain>
    </source>
</reference>
<name>A0ABV5GR92_9FLAO</name>
<sequence>MKTANQLIQKIDDLNTQELNSDSLLNGRLGLVYFYLSLYKHFKEEKYLDKIESNLGMVFKNIEDQTSSLLLDASIENGLSGLGYVLQLLIDENILDAEYKDQVKEINNMVYEDALKLIAEKNYDYVRGPFGILFYLNSVKDEAYVNIILEELMNKFKEDEDFFFYNEYSYIEGVHIGYAHGLCAIIKVLNDIEDERAEFIVRELLKKLSQIIKENNFYIKDKKYYLPRSIHKGDTFEGGLNFRAVLAWSNSDINFSTLIFSLKEKFINKELLEIANQIALESIDKKEEEHTRVWDHRFYFGSSGVLKTYNFLYEKTGIEKFQKSSQYWYEKTLELLEEDNIEEHSLNFLNNLPATTLSILEFEEKKNINWSKLLLI</sequence>
<keyword evidence="2" id="KW-1185">Reference proteome</keyword>
<dbReference type="RefSeq" id="WP_236458084.1">
    <property type="nucleotide sequence ID" value="NZ_CBCSGE010000008.1"/>
</dbReference>
<dbReference type="SUPFAM" id="SSF158745">
    <property type="entry name" value="LanC-like"/>
    <property type="match status" value="1"/>
</dbReference>
<evidence type="ECO:0000313" key="2">
    <source>
        <dbReference type="Proteomes" id="UP001589607"/>
    </source>
</evidence>
<dbReference type="EMBL" id="JBHMEY010000066">
    <property type="protein sequence ID" value="MFB9097882.1"/>
    <property type="molecule type" value="Genomic_DNA"/>
</dbReference>
<accession>A0ABV5GR92</accession>
<evidence type="ECO:0000313" key="1">
    <source>
        <dbReference type="EMBL" id="MFB9097882.1"/>
    </source>
</evidence>
<dbReference type="Proteomes" id="UP001589607">
    <property type="component" value="Unassembled WGS sequence"/>
</dbReference>
<organism evidence="1 2">
    <name type="scientific">Flavobacterium jumunjinense</name>
    <dbReference type="NCBI Taxonomy" id="998845"/>
    <lineage>
        <taxon>Bacteria</taxon>
        <taxon>Pseudomonadati</taxon>
        <taxon>Bacteroidota</taxon>
        <taxon>Flavobacteriia</taxon>
        <taxon>Flavobacteriales</taxon>
        <taxon>Flavobacteriaceae</taxon>
        <taxon>Flavobacterium</taxon>
    </lineage>
</organism>
<comment type="caution">
    <text evidence="1">The sequence shown here is derived from an EMBL/GenBank/DDBJ whole genome shotgun (WGS) entry which is preliminary data.</text>
</comment>
<dbReference type="PRINTS" id="PR01950">
    <property type="entry name" value="LANCSUPER"/>
</dbReference>
<gene>
    <name evidence="1" type="ORF">ACFFVF_15290</name>
</gene>
<dbReference type="SMART" id="SM01260">
    <property type="entry name" value="LANC_like"/>
    <property type="match status" value="1"/>
</dbReference>
<dbReference type="Gene3D" id="1.50.10.20">
    <property type="match status" value="1"/>
</dbReference>